<name>A0ABR4NJ03_9FUNG</name>
<gene>
    <name evidence="2" type="ORF">HK105_201160</name>
</gene>
<comment type="caution">
    <text evidence="2">The sequence shown here is derived from an EMBL/GenBank/DDBJ whole genome shotgun (WGS) entry which is preliminary data.</text>
</comment>
<reference evidence="2 3" key="1">
    <citation type="submission" date="2023-09" db="EMBL/GenBank/DDBJ databases">
        <title>Pangenome analysis of Batrachochytrium dendrobatidis and related Chytrids.</title>
        <authorList>
            <person name="Yacoub M.N."/>
            <person name="Stajich J.E."/>
            <person name="James T.Y."/>
        </authorList>
    </citation>
    <scope>NUCLEOTIDE SEQUENCE [LARGE SCALE GENOMIC DNA]</scope>
    <source>
        <strain evidence="2 3">JEL0888</strain>
    </source>
</reference>
<dbReference type="EMBL" id="JADGIZ020000003">
    <property type="protein sequence ID" value="KAL2919513.1"/>
    <property type="molecule type" value="Genomic_DNA"/>
</dbReference>
<sequence>MLSVIRDVWAASARLGKAPARARLARRGAAPALHAGPRIAAAAAAAAAGTPLAASPVHKALLAGRAARSHPPSALEVVSLRRLKREAFRSLNSQLARDQLAFVQRLVHADAVAAPLLPARSPPHPLPCAAAPAAAPAADGDGIDGIDLILDGLRGFSVAADDFSDVLEFERRVFERALRECPAHRDLLSAAPPCVSRSPSSSRAPDPLIPARAPSQVSPAPPATMLDRPPLDDLFSAEASIGDMF</sequence>
<organism evidence="2 3">
    <name type="scientific">Polyrhizophydium stewartii</name>
    <dbReference type="NCBI Taxonomy" id="2732419"/>
    <lineage>
        <taxon>Eukaryota</taxon>
        <taxon>Fungi</taxon>
        <taxon>Fungi incertae sedis</taxon>
        <taxon>Chytridiomycota</taxon>
        <taxon>Chytridiomycota incertae sedis</taxon>
        <taxon>Chytridiomycetes</taxon>
        <taxon>Rhizophydiales</taxon>
        <taxon>Rhizophydiales incertae sedis</taxon>
        <taxon>Polyrhizophydium</taxon>
    </lineage>
</organism>
<evidence type="ECO:0000313" key="2">
    <source>
        <dbReference type="EMBL" id="KAL2919513.1"/>
    </source>
</evidence>
<feature type="region of interest" description="Disordered" evidence="1">
    <location>
        <begin position="190"/>
        <end position="231"/>
    </location>
</feature>
<proteinExistence type="predicted"/>
<protein>
    <submittedName>
        <fullName evidence="2">Uncharacterized protein</fullName>
    </submittedName>
</protein>
<evidence type="ECO:0000256" key="1">
    <source>
        <dbReference type="SAM" id="MobiDB-lite"/>
    </source>
</evidence>
<evidence type="ECO:0000313" key="3">
    <source>
        <dbReference type="Proteomes" id="UP001527925"/>
    </source>
</evidence>
<keyword evidence="3" id="KW-1185">Reference proteome</keyword>
<accession>A0ABR4NJ03</accession>
<feature type="compositionally biased region" description="Low complexity" evidence="1">
    <location>
        <begin position="190"/>
        <end position="206"/>
    </location>
</feature>
<dbReference type="Proteomes" id="UP001527925">
    <property type="component" value="Unassembled WGS sequence"/>
</dbReference>